<name>A0A179CZH4_BIBTR</name>
<dbReference type="Gene3D" id="1.20.120.330">
    <property type="entry name" value="Nucleotidyltransferases domain 2"/>
    <property type="match status" value="1"/>
</dbReference>
<evidence type="ECO:0008006" key="3">
    <source>
        <dbReference type="Google" id="ProtNLM"/>
    </source>
</evidence>
<dbReference type="SUPFAM" id="SSF81593">
    <property type="entry name" value="Nucleotidyltransferase substrate binding subunit/domain"/>
    <property type="match status" value="1"/>
</dbReference>
<dbReference type="Proteomes" id="UP000078358">
    <property type="component" value="Unassembled WGS sequence"/>
</dbReference>
<sequence>MKKRWILKGHKMEKLELQPLREAVKKGLIEDIDDWIGYRKMRNITSHTYDYEKAMAVYNQISAFMQRSGFLLQQLEKYNATITD</sequence>
<dbReference type="Pfam" id="PF08780">
    <property type="entry name" value="NTase_sub_bind"/>
    <property type="match status" value="1"/>
</dbReference>
<protein>
    <recommendedName>
        <fullName evidence="3">Nucleotidyltransferase</fullName>
    </recommendedName>
</protein>
<dbReference type="InterPro" id="IPR010235">
    <property type="entry name" value="HepT"/>
</dbReference>
<dbReference type="AlphaFoldDB" id="A0A179CZH4"/>
<dbReference type="PATRIC" id="fig|1261658.3.peg.413"/>
<comment type="caution">
    <text evidence="1">The sequence shown here is derived from an EMBL/GenBank/DDBJ whole genome shotgun (WGS) entry which is preliminary data.</text>
</comment>
<dbReference type="EMBL" id="JACI01000001">
    <property type="protein sequence ID" value="OAQ15344.1"/>
    <property type="molecule type" value="Genomic_DNA"/>
</dbReference>
<reference evidence="1 2" key="1">
    <citation type="submission" date="2014-01" db="EMBL/GenBank/DDBJ databases">
        <authorList>
            <person name="Zuccon D."/>
        </authorList>
    </citation>
    <scope>NUCLEOTIDE SEQUENCE [LARGE SCALE GENOMIC DNA]</scope>
    <source>
        <strain evidence="1 2">Y31</strain>
    </source>
</reference>
<gene>
    <name evidence="1" type="ORF">F480_02050</name>
</gene>
<accession>A0A179CZH4</accession>
<organism evidence="1 2">
    <name type="scientific">Bibersteinia trehalosi Y31</name>
    <dbReference type="NCBI Taxonomy" id="1261658"/>
    <lineage>
        <taxon>Bacteria</taxon>
        <taxon>Pseudomonadati</taxon>
        <taxon>Pseudomonadota</taxon>
        <taxon>Gammaproteobacteria</taxon>
        <taxon>Pasteurellales</taxon>
        <taxon>Pasteurellaceae</taxon>
        <taxon>Bibersteinia</taxon>
    </lineage>
</organism>
<dbReference type="NCBIfam" id="TIGR01987">
    <property type="entry name" value="HI0074"/>
    <property type="match status" value="1"/>
</dbReference>
<evidence type="ECO:0000313" key="2">
    <source>
        <dbReference type="Proteomes" id="UP000078358"/>
    </source>
</evidence>
<proteinExistence type="predicted"/>
<evidence type="ECO:0000313" key="1">
    <source>
        <dbReference type="EMBL" id="OAQ15344.1"/>
    </source>
</evidence>